<dbReference type="Proteomes" id="UP000541558">
    <property type="component" value="Unassembled WGS sequence"/>
</dbReference>
<keyword evidence="3" id="KW-1185">Reference proteome</keyword>
<evidence type="ECO:0000256" key="1">
    <source>
        <dbReference type="SAM" id="MobiDB-lite"/>
    </source>
</evidence>
<gene>
    <name evidence="2" type="ORF">D9611_011355</name>
</gene>
<feature type="compositionally biased region" description="Basic residues" evidence="1">
    <location>
        <begin position="825"/>
        <end position="834"/>
    </location>
</feature>
<dbReference type="OrthoDB" id="3222453at2759"/>
<sequence length="841" mass="93345">MSLREPSTSILSGGSGQTFHELKVNSAGRDCITLNVSLNNNPPTFAESTSVLDTVPADPIPQKAQIRSKSSFWAKLSRRLATLNTITEPRRRALKRRRSVESEDEPEWHVSSVDETDTSVVIPTRARTSAQTYIRNMIAVGEGFPCWNPTASIPSLPRCGIVPGDVGIICPRDGFIRLFNLWDKHDSTQGQWTAPQAEYLPDSRPFAQGHTFAIGAAADVTIHRGSHIFEFHCHSSEGGILAITSDTDLHSFTNRVTSTLRHFISLNASKIYRYALAKGGITDKQPLCIITGCIKAHSWAMAAYREKMVHPRDILRLVPRDGGTEKVYMWTQRGTSDPRCSDASGDGPRDQCLFIRGFTLSPSDRFWETSSNGVSSQTTDEAQGGSSGGTGTSQPKDRENRDTGHRQGGDTNGKMPESRNAFSSPPSSSSRLSVEPFPYSTNVEIYHPSHYINELLKEKTGCEFALAHDDDWMGILKGRRLCSGEDFSNFTEEIDLLDVTIDNGVAFVTSTKVQNPIEGTPSVYETRRLLLDSGDNPGQILKICKCCDISYQQLPREITDRLGVTVAGGHNICTALKEIVTQTGNPVLKEGALSLFCVIVGLGSEDMKEVQRGDLTNIIYDAFNLTRAIYRLTDCNESEELSVEVKGSFEELAVFIRSIQAYFNRLERLSPLGRLMNRNNMEDQYISEWRAKFEKICGVFEHFPYGTTDTSLPQLLAGLKEADIGRDETTLQKGNPQTYRSSRQDYSEESPKRFYGTWARVLDNSTEGRPSYPYISQGSLVATENSTSGTSQREGVRQTLRKGKGQVGRLALPSESGNRMSKWKEHPKVRRRRLQTGEGTG</sequence>
<proteinExistence type="predicted"/>
<feature type="compositionally biased region" description="Basic and acidic residues" evidence="1">
    <location>
        <begin position="395"/>
        <end position="408"/>
    </location>
</feature>
<feature type="compositionally biased region" description="Polar residues" evidence="1">
    <location>
        <begin position="780"/>
        <end position="793"/>
    </location>
</feature>
<comment type="caution">
    <text evidence="2">The sequence shown here is derived from an EMBL/GenBank/DDBJ whole genome shotgun (WGS) entry which is preliminary data.</text>
</comment>
<name>A0A8H5F1N0_9AGAR</name>
<protein>
    <submittedName>
        <fullName evidence="2">Uncharacterized protein</fullName>
    </submittedName>
</protein>
<accession>A0A8H5F1N0</accession>
<feature type="region of interest" description="Disordered" evidence="1">
    <location>
        <begin position="780"/>
        <end position="841"/>
    </location>
</feature>
<feature type="compositionally biased region" description="Polar residues" evidence="1">
    <location>
        <begin position="368"/>
        <end position="381"/>
    </location>
</feature>
<reference evidence="2 3" key="1">
    <citation type="journal article" date="2020" name="ISME J.">
        <title>Uncovering the hidden diversity of litter-decomposition mechanisms in mushroom-forming fungi.</title>
        <authorList>
            <person name="Floudas D."/>
            <person name="Bentzer J."/>
            <person name="Ahren D."/>
            <person name="Johansson T."/>
            <person name="Persson P."/>
            <person name="Tunlid A."/>
        </authorList>
    </citation>
    <scope>NUCLEOTIDE SEQUENCE [LARGE SCALE GENOMIC DNA]</scope>
    <source>
        <strain evidence="2 3">CBS 175.51</strain>
    </source>
</reference>
<evidence type="ECO:0000313" key="3">
    <source>
        <dbReference type="Proteomes" id="UP000541558"/>
    </source>
</evidence>
<dbReference type="AlphaFoldDB" id="A0A8H5F1N0"/>
<dbReference type="EMBL" id="JAACJK010000170">
    <property type="protein sequence ID" value="KAF5320291.1"/>
    <property type="molecule type" value="Genomic_DNA"/>
</dbReference>
<feature type="region of interest" description="Disordered" evidence="1">
    <location>
        <begin position="366"/>
        <end position="434"/>
    </location>
</feature>
<organism evidence="2 3">
    <name type="scientific">Ephemerocybe angulata</name>
    <dbReference type="NCBI Taxonomy" id="980116"/>
    <lineage>
        <taxon>Eukaryota</taxon>
        <taxon>Fungi</taxon>
        <taxon>Dikarya</taxon>
        <taxon>Basidiomycota</taxon>
        <taxon>Agaricomycotina</taxon>
        <taxon>Agaricomycetes</taxon>
        <taxon>Agaricomycetidae</taxon>
        <taxon>Agaricales</taxon>
        <taxon>Agaricineae</taxon>
        <taxon>Psathyrellaceae</taxon>
        <taxon>Ephemerocybe</taxon>
    </lineage>
</organism>
<evidence type="ECO:0000313" key="2">
    <source>
        <dbReference type="EMBL" id="KAF5320291.1"/>
    </source>
</evidence>